<reference evidence="3" key="1">
    <citation type="journal article" date="2021" name="Microbiol. Resour. Announc.">
        <title>LGAAP: Leishmaniinae Genome Assembly and Annotation Pipeline.</title>
        <authorList>
            <person name="Almutairi H."/>
            <person name="Urbaniak M.D."/>
            <person name="Bates M.D."/>
            <person name="Jariyapan N."/>
            <person name="Kwakye-Nuako G."/>
            <person name="Thomaz-Soccol V."/>
            <person name="Al-Salem W.S."/>
            <person name="Dillon R.J."/>
            <person name="Bates P.A."/>
            <person name="Gatherer D."/>
        </authorList>
    </citation>
    <scope>NUCLEOTIDE SEQUENCE [LARGE SCALE GENOMIC DNA]</scope>
</reference>
<feature type="region of interest" description="Disordered" evidence="1">
    <location>
        <begin position="499"/>
        <end position="524"/>
    </location>
</feature>
<evidence type="ECO:0000313" key="2">
    <source>
        <dbReference type="EMBL" id="KAG5488232.1"/>
    </source>
</evidence>
<reference evidence="3" key="2">
    <citation type="journal article" date="2021" name="Sci. Data">
        <title>Chromosome-scale genome sequencing, assembly and annotation of six genomes from subfamily Leishmaniinae.</title>
        <authorList>
            <person name="Almutairi H."/>
            <person name="Urbaniak M.D."/>
            <person name="Bates M.D."/>
            <person name="Jariyapan N."/>
            <person name="Kwakye-Nuako G."/>
            <person name="Thomaz Soccol V."/>
            <person name="Al-Salem W.S."/>
            <person name="Dillon R.J."/>
            <person name="Bates P.A."/>
            <person name="Gatherer D."/>
        </authorList>
    </citation>
    <scope>NUCLEOTIDE SEQUENCE [LARGE SCALE GENOMIC DNA]</scope>
</reference>
<comment type="caution">
    <text evidence="2">The sequence shown here is derived from an EMBL/GenBank/DDBJ whole genome shotgun (WGS) entry which is preliminary data.</text>
</comment>
<evidence type="ECO:0000313" key="3">
    <source>
        <dbReference type="Proteomes" id="UP000674143"/>
    </source>
</evidence>
<feature type="region of interest" description="Disordered" evidence="1">
    <location>
        <begin position="609"/>
        <end position="690"/>
    </location>
</feature>
<name>A0A836GU83_9TRYP</name>
<feature type="compositionally biased region" description="Basic and acidic residues" evidence="1">
    <location>
        <begin position="377"/>
        <end position="401"/>
    </location>
</feature>
<feature type="compositionally biased region" description="Basic residues" evidence="1">
    <location>
        <begin position="8"/>
        <end position="18"/>
    </location>
</feature>
<feature type="region of interest" description="Disordered" evidence="1">
    <location>
        <begin position="338"/>
        <end position="477"/>
    </location>
</feature>
<feature type="compositionally biased region" description="Low complexity" evidence="1">
    <location>
        <begin position="459"/>
        <end position="476"/>
    </location>
</feature>
<feature type="compositionally biased region" description="Polar residues" evidence="1">
    <location>
        <begin position="536"/>
        <end position="545"/>
    </location>
</feature>
<dbReference type="KEGG" id="loi:92364112"/>
<protein>
    <submittedName>
        <fullName evidence="2">Uncharacterized protein</fullName>
    </submittedName>
</protein>
<proteinExistence type="predicted"/>
<feature type="compositionally biased region" description="Low complexity" evidence="1">
    <location>
        <begin position="402"/>
        <end position="411"/>
    </location>
</feature>
<feature type="region of interest" description="Disordered" evidence="1">
    <location>
        <begin position="190"/>
        <end position="217"/>
    </location>
</feature>
<feature type="compositionally biased region" description="Low complexity" evidence="1">
    <location>
        <begin position="630"/>
        <end position="642"/>
    </location>
</feature>
<feature type="compositionally biased region" description="Low complexity" evidence="1">
    <location>
        <begin position="442"/>
        <end position="451"/>
    </location>
</feature>
<keyword evidence="3" id="KW-1185">Reference proteome</keyword>
<dbReference type="RefSeq" id="XP_067066279.1">
    <property type="nucleotide sequence ID" value="XM_067210178.1"/>
</dbReference>
<organism evidence="2 3">
    <name type="scientific">Leishmania orientalis</name>
    <dbReference type="NCBI Taxonomy" id="2249476"/>
    <lineage>
        <taxon>Eukaryota</taxon>
        <taxon>Discoba</taxon>
        <taxon>Euglenozoa</taxon>
        <taxon>Kinetoplastea</taxon>
        <taxon>Metakinetoplastina</taxon>
        <taxon>Trypanosomatida</taxon>
        <taxon>Trypanosomatidae</taxon>
        <taxon>Leishmaniinae</taxon>
        <taxon>Leishmania</taxon>
    </lineage>
</organism>
<dbReference type="EMBL" id="JAFHLR010000001">
    <property type="protein sequence ID" value="KAG5488232.1"/>
    <property type="molecule type" value="Genomic_DNA"/>
</dbReference>
<feature type="compositionally biased region" description="Low complexity" evidence="1">
    <location>
        <begin position="363"/>
        <end position="375"/>
    </location>
</feature>
<evidence type="ECO:0000256" key="1">
    <source>
        <dbReference type="SAM" id="MobiDB-lite"/>
    </source>
</evidence>
<gene>
    <name evidence="2" type="ORF">LSCM4_08309</name>
</gene>
<dbReference type="AlphaFoldDB" id="A0A836GU83"/>
<feature type="region of interest" description="Disordered" evidence="1">
    <location>
        <begin position="1"/>
        <end position="33"/>
    </location>
</feature>
<feature type="region of interest" description="Disordered" evidence="1">
    <location>
        <begin position="536"/>
        <end position="595"/>
    </location>
</feature>
<feature type="compositionally biased region" description="Low complexity" evidence="1">
    <location>
        <begin position="651"/>
        <end position="670"/>
    </location>
</feature>
<dbReference type="GeneID" id="92364112"/>
<dbReference type="Proteomes" id="UP000674143">
    <property type="component" value="Unassembled WGS sequence"/>
</dbReference>
<accession>A0A836GU83</accession>
<feature type="compositionally biased region" description="Low complexity" evidence="1">
    <location>
        <begin position="515"/>
        <end position="524"/>
    </location>
</feature>
<sequence>MYSDRLASSHHQRSRHDSRRAEPHSTVDGSALSSTMTLLPLRRRDRARDISAALTAPVVDYRPPQWTASLLKSSGTLSRIPNLAAAATSLDCSNGGDSSGTAHAYYTPLQSVAAFTNARASSWIGGVAVPVSKTEETTLRSSPTVTRQPLAPFYAEAPPPSAAASARRDYEGVGRRVRAALAGGATVAAGRQFFGRSPPPPSASRSRQSHRRRGIAEVRPGYTTSTERARYRNSVTKKLVDLYDEVAELHACRKNMAFQVTQAMRTDPRHCKESRGEVRLAGKATPQQQSAVESVKDALEVLHGAMHELVAVYFTPEEKRFLGIDTHLFQTSAEKANAYQYAPPPPKRPPSSNGGARGDRGKTSTAATSPSASTPHSEVREEQGRRGEEEAVTEGESHEHTVAATPTGRPTATPPPAPSGLTTPPGLSAPAPTSATTRRLRPLSSQQQQQPNATQINDNNAWAASEPAASAAPNSARVSLPASPITVEVQSVAELAPLATSPQSVAPSSPPLFSPVAPTAAPEEAEGVFGAVAEQQTAADSQTAKTEVPEGTPERAFAPGESLSTLGSAWPTDTAAGSPVHPHARPKQPPAAQPLVKVPVRGRDGHTLITKVPPAVPPGTTWVKTQAQVPASASASASANLTAPPPPSQPPSRTALAASRNDASAAENSAPQAPTKRVGFQRLLINSDSD</sequence>